<feature type="region of interest" description="Disordered" evidence="1">
    <location>
        <begin position="39"/>
        <end position="68"/>
    </location>
</feature>
<dbReference type="Proteomes" id="UP001054837">
    <property type="component" value="Unassembled WGS sequence"/>
</dbReference>
<dbReference type="EMBL" id="BPLQ01014730">
    <property type="protein sequence ID" value="GIY82651.1"/>
    <property type="molecule type" value="Genomic_DNA"/>
</dbReference>
<name>A0AAV4WL32_9ARAC</name>
<evidence type="ECO:0000313" key="3">
    <source>
        <dbReference type="Proteomes" id="UP001054837"/>
    </source>
</evidence>
<dbReference type="AlphaFoldDB" id="A0AAV4WL32"/>
<proteinExistence type="predicted"/>
<keyword evidence="3" id="KW-1185">Reference proteome</keyword>
<organism evidence="2 3">
    <name type="scientific">Caerostris darwini</name>
    <dbReference type="NCBI Taxonomy" id="1538125"/>
    <lineage>
        <taxon>Eukaryota</taxon>
        <taxon>Metazoa</taxon>
        <taxon>Ecdysozoa</taxon>
        <taxon>Arthropoda</taxon>
        <taxon>Chelicerata</taxon>
        <taxon>Arachnida</taxon>
        <taxon>Araneae</taxon>
        <taxon>Araneomorphae</taxon>
        <taxon>Entelegynae</taxon>
        <taxon>Araneoidea</taxon>
        <taxon>Araneidae</taxon>
        <taxon>Caerostris</taxon>
    </lineage>
</organism>
<gene>
    <name evidence="2" type="ORF">CDAR_485781</name>
</gene>
<evidence type="ECO:0000313" key="2">
    <source>
        <dbReference type="EMBL" id="GIY82651.1"/>
    </source>
</evidence>
<feature type="region of interest" description="Disordered" evidence="1">
    <location>
        <begin position="1"/>
        <end position="26"/>
    </location>
</feature>
<protein>
    <submittedName>
        <fullName evidence="2">Uncharacterized protein</fullName>
    </submittedName>
</protein>
<evidence type="ECO:0000256" key="1">
    <source>
        <dbReference type="SAM" id="MobiDB-lite"/>
    </source>
</evidence>
<reference evidence="2 3" key="1">
    <citation type="submission" date="2021-06" db="EMBL/GenBank/DDBJ databases">
        <title>Caerostris darwini draft genome.</title>
        <authorList>
            <person name="Kono N."/>
            <person name="Arakawa K."/>
        </authorList>
    </citation>
    <scope>NUCLEOTIDE SEQUENCE [LARGE SCALE GENOMIC DNA]</scope>
</reference>
<accession>A0AAV4WL32</accession>
<comment type="caution">
    <text evidence="2">The sequence shown here is derived from an EMBL/GenBank/DDBJ whole genome shotgun (WGS) entry which is preliminary data.</text>
</comment>
<sequence>MDADNRHLKDDEAKSEKELLHKTESNHYKQDIIGLGEDLGCDDEGHPPSGTPSDVAPKTHLMPRPVGR</sequence>